<accession>A0A815C073</accession>
<dbReference type="Proteomes" id="UP000663852">
    <property type="component" value="Unassembled WGS sequence"/>
</dbReference>
<evidence type="ECO:0000313" key="1">
    <source>
        <dbReference type="EMBL" id="CAF1277022.1"/>
    </source>
</evidence>
<comment type="caution">
    <text evidence="1">The sequence shown here is derived from an EMBL/GenBank/DDBJ whole genome shotgun (WGS) entry which is preliminary data.</text>
</comment>
<protein>
    <submittedName>
        <fullName evidence="1">Uncharacterized protein</fullName>
    </submittedName>
</protein>
<organism evidence="1 2">
    <name type="scientific">Adineta ricciae</name>
    <name type="common">Rotifer</name>
    <dbReference type="NCBI Taxonomy" id="249248"/>
    <lineage>
        <taxon>Eukaryota</taxon>
        <taxon>Metazoa</taxon>
        <taxon>Spiralia</taxon>
        <taxon>Gnathifera</taxon>
        <taxon>Rotifera</taxon>
        <taxon>Eurotatoria</taxon>
        <taxon>Bdelloidea</taxon>
        <taxon>Adinetida</taxon>
        <taxon>Adinetidae</taxon>
        <taxon>Adineta</taxon>
    </lineage>
</organism>
<name>A0A815C073_ADIRI</name>
<reference evidence="1" key="1">
    <citation type="submission" date="2021-02" db="EMBL/GenBank/DDBJ databases">
        <authorList>
            <person name="Nowell W R."/>
        </authorList>
    </citation>
    <scope>NUCLEOTIDE SEQUENCE</scope>
</reference>
<sequence length="103" mass="12518">MQLLWLYSQSVMETRFFTYICVSKRFRRQAKYVFYETYTNRCGKNRVNPNEMKIQVFHMLYQDYRKTQYVSCIFGHQIDCLNKINDNEHMSKIISLNFTSNAS</sequence>
<dbReference type="AlphaFoldDB" id="A0A815C073"/>
<evidence type="ECO:0000313" key="2">
    <source>
        <dbReference type="Proteomes" id="UP000663852"/>
    </source>
</evidence>
<gene>
    <name evidence="1" type="ORF">EDS130_LOCUS29333</name>
</gene>
<dbReference type="EMBL" id="CAJNOJ010000197">
    <property type="protein sequence ID" value="CAF1277022.1"/>
    <property type="molecule type" value="Genomic_DNA"/>
</dbReference>
<proteinExistence type="predicted"/>